<dbReference type="PANTHER" id="PTHR18934">
    <property type="entry name" value="ATP-DEPENDENT RNA HELICASE"/>
    <property type="match status" value="1"/>
</dbReference>
<dbReference type="SMART" id="SM00487">
    <property type="entry name" value="DEXDc"/>
    <property type="match status" value="1"/>
</dbReference>
<dbReference type="SMART" id="SM00847">
    <property type="entry name" value="HA2"/>
    <property type="match status" value="1"/>
</dbReference>
<name>B3G4R4_ADIVA</name>
<dbReference type="GO" id="GO:0003723">
    <property type="term" value="F:RNA binding"/>
    <property type="evidence" value="ECO:0007669"/>
    <property type="project" value="TreeGrafter"/>
</dbReference>
<dbReference type="InterPro" id="IPR002110">
    <property type="entry name" value="Ankyrin_rpt"/>
</dbReference>
<dbReference type="CDD" id="cd17917">
    <property type="entry name" value="DEXHc_RHA-like"/>
    <property type="match status" value="1"/>
</dbReference>
<evidence type="ECO:0000256" key="7">
    <source>
        <dbReference type="RuleBase" id="RU362114"/>
    </source>
</evidence>
<keyword evidence="7" id="KW-0520">NAD</keyword>
<feature type="domain" description="Helicase ATP-binding" evidence="11">
    <location>
        <begin position="938"/>
        <end position="1112"/>
    </location>
</feature>
<feature type="domain" description="Helicase C-terminal" evidence="12">
    <location>
        <begin position="1136"/>
        <end position="1306"/>
    </location>
</feature>
<dbReference type="Gene3D" id="1.20.120.1080">
    <property type="match status" value="1"/>
</dbReference>
<reference evidence="13" key="1">
    <citation type="journal article" date="2008" name="Science">
        <title>Massive horizontal gene transfer in bdelloid rotifers.</title>
        <authorList>
            <person name="Gladyshev E.A."/>
            <person name="Meselson M.S."/>
            <person name="Arkhipova I.R."/>
        </authorList>
    </citation>
    <scope>NUCLEOTIDE SEQUENCE</scope>
</reference>
<dbReference type="GO" id="GO:0005524">
    <property type="term" value="F:ATP binding"/>
    <property type="evidence" value="ECO:0007669"/>
    <property type="project" value="UniProtKB-KW"/>
</dbReference>
<feature type="coiled-coil region" evidence="8">
    <location>
        <begin position="605"/>
        <end position="661"/>
    </location>
</feature>
<dbReference type="Gene3D" id="1.25.40.20">
    <property type="entry name" value="Ankyrin repeat-containing domain"/>
    <property type="match status" value="1"/>
</dbReference>
<dbReference type="Pfam" id="PF12796">
    <property type="entry name" value="Ank_2"/>
    <property type="match status" value="1"/>
</dbReference>
<evidence type="ECO:0000256" key="9">
    <source>
        <dbReference type="SAM" id="MobiDB-lite"/>
    </source>
</evidence>
<evidence type="ECO:0000259" key="11">
    <source>
        <dbReference type="PROSITE" id="PS51192"/>
    </source>
</evidence>
<keyword evidence="7" id="KW-0328">Glycosyltransferase</keyword>
<feature type="region of interest" description="Disordered" evidence="9">
    <location>
        <begin position="525"/>
        <end position="550"/>
    </location>
</feature>
<keyword evidence="3" id="KW-0347">Helicase</keyword>
<dbReference type="PROSITE" id="PS51192">
    <property type="entry name" value="HELICASE_ATP_BIND_1"/>
    <property type="match status" value="1"/>
</dbReference>
<dbReference type="EMBL" id="EU643495">
    <property type="protein sequence ID" value="ACD54812.1"/>
    <property type="molecule type" value="Genomic_DNA"/>
</dbReference>
<evidence type="ECO:0000256" key="3">
    <source>
        <dbReference type="ARBA" id="ARBA00022806"/>
    </source>
</evidence>
<dbReference type="Pfam" id="PF00271">
    <property type="entry name" value="Helicase_C"/>
    <property type="match status" value="1"/>
</dbReference>
<organism evidence="13">
    <name type="scientific">Adineta vaga</name>
    <name type="common">Rotifer</name>
    <name type="synonym">Callidina vaga</name>
    <dbReference type="NCBI Taxonomy" id="104782"/>
    <lineage>
        <taxon>Eukaryota</taxon>
        <taxon>Metazoa</taxon>
        <taxon>Spiralia</taxon>
        <taxon>Gnathifera</taxon>
        <taxon>Rotifera</taxon>
        <taxon>Eurotatoria</taxon>
        <taxon>Bdelloidea</taxon>
        <taxon>Adinetida</taxon>
        <taxon>Adinetidae</taxon>
        <taxon>Adineta</taxon>
    </lineage>
</organism>
<evidence type="ECO:0000256" key="8">
    <source>
        <dbReference type="SAM" id="Coils"/>
    </source>
</evidence>
<evidence type="ECO:0000259" key="10">
    <source>
        <dbReference type="PROSITE" id="PS51059"/>
    </source>
</evidence>
<keyword evidence="7" id="KW-0808">Transferase</keyword>
<dbReference type="Gene3D" id="3.90.228.10">
    <property type="match status" value="1"/>
</dbReference>
<evidence type="ECO:0000256" key="1">
    <source>
        <dbReference type="ARBA" id="ARBA00022741"/>
    </source>
</evidence>
<dbReference type="SMART" id="SM00248">
    <property type="entry name" value="ANK"/>
    <property type="match status" value="2"/>
</dbReference>
<evidence type="ECO:0000256" key="4">
    <source>
        <dbReference type="ARBA" id="ARBA00022840"/>
    </source>
</evidence>
<accession>B3G4R4</accession>
<feature type="repeat" description="ANK" evidence="6">
    <location>
        <begin position="215"/>
        <end position="247"/>
    </location>
</feature>
<dbReference type="Gene3D" id="3.40.50.300">
    <property type="entry name" value="P-loop containing nucleotide triphosphate hydrolases"/>
    <property type="match status" value="2"/>
</dbReference>
<dbReference type="InterPro" id="IPR027417">
    <property type="entry name" value="P-loop_NTPase"/>
</dbReference>
<dbReference type="InterPro" id="IPR001650">
    <property type="entry name" value="Helicase_C-like"/>
</dbReference>
<dbReference type="PROSITE" id="PS51059">
    <property type="entry name" value="PARP_CATALYTIC"/>
    <property type="match status" value="1"/>
</dbReference>
<dbReference type="EC" id="2.4.2.-" evidence="7"/>
<evidence type="ECO:0000256" key="5">
    <source>
        <dbReference type="ARBA" id="ARBA00038040"/>
    </source>
</evidence>
<dbReference type="InterPro" id="IPR014001">
    <property type="entry name" value="Helicase_ATP-bd"/>
</dbReference>
<dbReference type="SUPFAM" id="SSF48403">
    <property type="entry name" value="Ankyrin repeat"/>
    <property type="match status" value="1"/>
</dbReference>
<keyword evidence="1" id="KW-0547">Nucleotide-binding</keyword>
<keyword evidence="4" id="KW-0067">ATP-binding</keyword>
<feature type="compositionally biased region" description="Acidic residues" evidence="9">
    <location>
        <begin position="525"/>
        <end position="540"/>
    </location>
</feature>
<dbReference type="Pfam" id="PF00644">
    <property type="entry name" value="PARP"/>
    <property type="match status" value="1"/>
</dbReference>
<sequence>MTTAIVNEQNLRKCFEESIQVVQKAIDQIKLKKQSANDALVTETTTDENIYSFTLSQWEESFMVGFKRDFERIAIEQISKLENYCRQYFLDVLHQLNYDDEKMEFTEQFNISMLGIFARELESYLASIDGYRAAWNGEKQAVDAFLQIYPAVRDKSGLWGTTLLYSAARNGHLDLVRDLIEHHRCSVNAQNRQHILRALASSGQNVNYYDTNSKAGSTPLHGACYFGHLNVIKYLIDLDADYYIQNQAGETPFMHAKFNPTILEYIRELLVFGYSSKSDDLPEKPIDDNGDFRTIDCIWEYKPFADERWFPFPQVESSQIQESLILDSKKEFQREIYLNLVRGVYSICLMKFLRSGRNLNYSENLAWIRCRGSSFVNFNCYALWQIFLTKHPGALSHPVFDMIGIPTSYDSRFEIHLKTWYFCNAQTNEQLDKGMKYHRRYVSIKVPLISDESLTFNLETFSFTDHENTVQGHLRWVPKMISNNSKNTNEILDIDEYVTMTNINPIPLTTTRVKYVPEIDEEKLFEPMDDENLSNENDDDPIQKTPDTPLKATQSLTGYFSIPPSLSDVLISEDEYVNEESVNTLLSQESVIIERPCLCDDVEVLTTLENTSSELNEKYAELQRDLDTKYEENVRELIQRIETLEQEKKIYQEKQIQLLEISKTIRKVEYIIIQKQIMQDFLIPNNSLILNYLRQSNTNIDSSFHDRLPKMMFSRRDNSSIVTLEGFQEHHDQFKEILKRIQTLSNIIQSAKDFYQRHLNRTMYSVVKCVLPRVTSQTQIWRDYVQLFSQLFRAKNIEYKRLFDDHIDNKLQSMVEQCILNNTTDFWKEIKTETDQFIEYYLFTDEVDRLKQKALDEFIKENISLQHFKFDSEPTQKSISVIHYFIEKVKKEFQTDSKYRGHEVQHFNLIPKLLERLLIHYSCFKIQLPLYESSNDLLTKIEDHVVTTISTSTGSGKSTLLPALLIAEGYDKVIVTQPRRLPCQLICKRVNETMLLDKGSLVDKLAGWIVSGAKKNSHGKVLYLTDGLLKERLLCDENLITSETDLNKSVVFFIDEVHERSVNIDLCLALLARLLSDKPELQTKVKVIVSSATLDASVPNLFRRLFLSQVTKFEMPLMGTRYPVKMIHRPKNNIIDVVQELCKKRKRHDQILCFVSSVSEVNQCCRLIADISQGTIVAYPLIQSQHPNVQQANIEHGTLFFSTTVAETSLTFPSLKYVVDTGMINMPFYDIESKRTILKEVRAAESTLKQRSGRLGRTQPGEYYSLYSFQPSDVPYPAPQVRQSDLMNLEFSLRKSPMKRGLNYLSTYLPDSPSPQSIKTTIKQLQELDIVENTPTNQLTAHGKELAKLPDFSSLAMSKAVLAALKTYDCGHDLICLASCIGVLNTTTMFRSIPLHFKSPNGDFMTLLNLMNRILLVQHSTLVRDANIDDICKVMGLHHIQHFIKRLLKRYSILESFFNSSTDFRWQAQRKSDNWELIAKALLAGYSDNIFISMKDLQERTHHFVRYNNSNDIAVLDLQSTLIRSIKEAPVSIVLAKDIRRSTAVRATAILSFLGEVKPEWISYRMERQFNISENERLQLNNGNKFLQAVKKFFNRVKMLFKDENIVLEGSSGDVLNAEFHLRQQMISELRFDLKTLARPNAHENFLRNLNILTKMTRIFNPLIWRWKRQKQVDITINTITATETFEIIVQGRDSVNKQVKDEFQSFIGWLQYCAVICHPNSGLSPRVLRPQMRYQCLDIEERIVRVTDSKRTPIDLYNGIKGVNATRETRMEVVAWIAICKFDCRLEGGFVRDWIVGHYTARPTTTFTNPNAWIEYNGKIPSINKEVVPCDLDCHLPSHAYFDMHKFQDELYKYGITCSVERQDWKYVLLFDENEPTGPFTMDLVEPHIALAYDRIDFDVSNLTVEKDYTHELGMRIDIAKKPYSIELETIIENIKNKRFQLLRHNDYHMKQRIDKMINVRKWQKIDEELSVILEPHWKYHVVLVPLSHTAVLYNEIKHKMSSIQGLNILSIEEIRNPSLEETYEGMKKMIKKECLNLNPNEQKLFHGTKAEGIYGIAENGFDDRYYTVGMYGKNFYALKFDVSFFCVGRGAYFADNPLKSHDFTNPDSTKRNTRVMFYSKVLIGKPYILTAGNNDLKAAPKDFHSVIGKHSPRTEYIVYRYGQALPYLKIIYQSA</sequence>
<dbReference type="PROSITE" id="PS50297">
    <property type="entry name" value="ANK_REP_REGION"/>
    <property type="match status" value="1"/>
</dbReference>
<keyword evidence="8" id="KW-0175">Coiled coil</keyword>
<dbReference type="GO" id="GO:0003950">
    <property type="term" value="F:NAD+ poly-ADP-ribosyltransferase activity"/>
    <property type="evidence" value="ECO:0007669"/>
    <property type="project" value="UniProtKB-UniRule"/>
</dbReference>
<dbReference type="GO" id="GO:0004386">
    <property type="term" value="F:helicase activity"/>
    <property type="evidence" value="ECO:0007669"/>
    <property type="project" value="UniProtKB-KW"/>
</dbReference>
<evidence type="ECO:0000259" key="12">
    <source>
        <dbReference type="PROSITE" id="PS51194"/>
    </source>
</evidence>
<dbReference type="PROSITE" id="PS51194">
    <property type="entry name" value="HELICASE_CTER"/>
    <property type="match status" value="1"/>
</dbReference>
<protein>
    <recommendedName>
        <fullName evidence="7">Poly [ADP-ribose] polymerase</fullName>
        <shortName evidence="7">PARP</shortName>
        <ecNumber evidence="7">2.4.2.-</ecNumber>
    </recommendedName>
</protein>
<keyword evidence="2" id="KW-0378">Hydrolase</keyword>
<dbReference type="SUPFAM" id="SSF52540">
    <property type="entry name" value="P-loop containing nucleoside triphosphate hydrolases"/>
    <property type="match status" value="1"/>
</dbReference>
<dbReference type="PROSITE" id="PS50088">
    <property type="entry name" value="ANK_REPEAT"/>
    <property type="match status" value="1"/>
</dbReference>
<dbReference type="InterPro" id="IPR012317">
    <property type="entry name" value="Poly(ADP-ribose)pol_cat_dom"/>
</dbReference>
<evidence type="ECO:0000313" key="13">
    <source>
        <dbReference type="EMBL" id="ACD54812.1"/>
    </source>
</evidence>
<comment type="similarity">
    <text evidence="5">Belongs to the DEAD box helicase family. DEAH subfamily. PRP16 sub-subfamily.</text>
</comment>
<evidence type="ECO:0000256" key="6">
    <source>
        <dbReference type="PROSITE-ProRule" id="PRU00023"/>
    </source>
</evidence>
<dbReference type="PANTHER" id="PTHR18934:SF91">
    <property type="entry name" value="PRE-MRNA-SPLICING FACTOR ATP-DEPENDENT RNA HELICASE PRP16"/>
    <property type="match status" value="1"/>
</dbReference>
<dbReference type="InterPro" id="IPR007502">
    <property type="entry name" value="Helicase-assoc_dom"/>
</dbReference>
<evidence type="ECO:0000256" key="2">
    <source>
        <dbReference type="ARBA" id="ARBA00022801"/>
    </source>
</evidence>
<feature type="domain" description="PARP catalytic" evidence="10">
    <location>
        <begin position="1968"/>
        <end position="2177"/>
    </location>
</feature>
<dbReference type="InterPro" id="IPR036770">
    <property type="entry name" value="Ankyrin_rpt-contain_sf"/>
</dbReference>
<dbReference type="SUPFAM" id="SSF56399">
    <property type="entry name" value="ADP-ribosylation"/>
    <property type="match status" value="1"/>
</dbReference>
<proteinExistence type="inferred from homology"/>
<dbReference type="GO" id="GO:0016787">
    <property type="term" value="F:hydrolase activity"/>
    <property type="evidence" value="ECO:0007669"/>
    <property type="project" value="UniProtKB-KW"/>
</dbReference>
<keyword evidence="6" id="KW-0040">ANK repeat</keyword>